<dbReference type="GO" id="GO:0008017">
    <property type="term" value="F:microtubule binding"/>
    <property type="evidence" value="ECO:0007669"/>
    <property type="project" value="InterPro"/>
</dbReference>
<dbReference type="GO" id="GO:0005634">
    <property type="term" value="C:nucleus"/>
    <property type="evidence" value="ECO:0007669"/>
    <property type="project" value="TreeGrafter"/>
</dbReference>
<dbReference type="GO" id="GO:0005737">
    <property type="term" value="C:cytoplasm"/>
    <property type="evidence" value="ECO:0007669"/>
    <property type="project" value="TreeGrafter"/>
</dbReference>
<dbReference type="GO" id="GO:0045944">
    <property type="term" value="P:positive regulation of transcription by RNA polymerase II"/>
    <property type="evidence" value="ECO:0007669"/>
    <property type="project" value="TreeGrafter"/>
</dbReference>
<dbReference type="Pfam" id="PF22584">
    <property type="entry name" value="CFAP143"/>
    <property type="match status" value="2"/>
</dbReference>
<dbReference type="PANTHER" id="PTHR15510:SF5">
    <property type="entry name" value="SPERM-ASSOCIATED ANTIGEN 8"/>
    <property type="match status" value="1"/>
</dbReference>
<name>A0A452GKJ0_9SAUR</name>
<dbReference type="InterPro" id="IPR026124">
    <property type="entry name" value="Sperm-assoc_Ag8"/>
</dbReference>
<evidence type="ECO:0000256" key="1">
    <source>
        <dbReference type="SAM" id="MobiDB-lite"/>
    </source>
</evidence>
<reference evidence="2" key="3">
    <citation type="submission" date="2025-09" db="UniProtKB">
        <authorList>
            <consortium name="Ensembl"/>
        </authorList>
    </citation>
    <scope>IDENTIFICATION</scope>
</reference>
<reference evidence="2" key="2">
    <citation type="submission" date="2025-08" db="UniProtKB">
        <authorList>
            <consortium name="Ensembl"/>
        </authorList>
    </citation>
    <scope>IDENTIFICATION</scope>
</reference>
<keyword evidence="3" id="KW-1185">Reference proteome</keyword>
<evidence type="ECO:0000313" key="3">
    <source>
        <dbReference type="Proteomes" id="UP000291020"/>
    </source>
</evidence>
<sequence length="396" mass="41723">MQSDPAHGTGPWDQSDPPRTAQGPGTGPIPAYGTGPWDQSDPPRMPQGPGTGPIPAYGTGPWDRSDPAHGTGPWDRSDPPRTPQGPGTGPIPAYGTGPWDQSDPPRMPQGPGTGPIPAYGTGPWDRSDPAHGTGPWDRSDPPRTPQGPGTGPTPCACHRALGPVRSPHTPSSFGVEGWGRGWLCPPHPGLAGAAACFQRTTNKLDRVPSPELCSEGFFYQHGHRGLLTLQLLSQLADSTTMKDSYRRPQRSGLPVRGEAWGARLGVLRQGKLSAHPRSSGSLGGGCSSLHSQRALPADGHALHLCFSQPHDYRLEQPHTFWLESARQLPGVSNIRTSDTPFRRNATFTTPISDYLDQPLPYAGCPLGPAWPSPGPGAAGDGGGSSCCPQAVGWQVC</sequence>
<dbReference type="AlphaFoldDB" id="A0A452GKJ0"/>
<dbReference type="STRING" id="38772.ENSGAGP00000002249"/>
<accession>A0A452GKJ0</accession>
<protein>
    <submittedName>
        <fullName evidence="2">Uncharacterized protein</fullName>
    </submittedName>
</protein>
<dbReference type="Ensembl" id="ENSGAGT00000002573.1">
    <property type="protein sequence ID" value="ENSGAGP00000002249.1"/>
    <property type="gene ID" value="ENSGAGG00000001804.1"/>
</dbReference>
<evidence type="ECO:0000313" key="2">
    <source>
        <dbReference type="Ensembl" id="ENSGAGP00000002249.1"/>
    </source>
</evidence>
<reference evidence="3" key="1">
    <citation type="journal article" date="2017" name="PLoS ONE">
        <title>The Agassiz's desert tortoise genome provides a resource for the conservation of a threatened species.</title>
        <authorList>
            <person name="Tollis M."/>
            <person name="DeNardo D.F."/>
            <person name="Cornelius J.A."/>
            <person name="Dolby G.A."/>
            <person name="Edwards T."/>
            <person name="Henen B.T."/>
            <person name="Karl A.E."/>
            <person name="Murphy R.W."/>
            <person name="Kusumi K."/>
        </authorList>
    </citation>
    <scope>NUCLEOTIDE SEQUENCE [LARGE SCALE GENOMIC DNA]</scope>
</reference>
<dbReference type="PANTHER" id="PTHR15510">
    <property type="entry name" value="SPERM-ASSOCIATED ANTIGEN 8"/>
    <property type="match status" value="1"/>
</dbReference>
<proteinExistence type="predicted"/>
<dbReference type="Proteomes" id="UP000291020">
    <property type="component" value="Unassembled WGS sequence"/>
</dbReference>
<organism evidence="2 3">
    <name type="scientific">Gopherus agassizii</name>
    <name type="common">Agassiz's desert tortoise</name>
    <dbReference type="NCBI Taxonomy" id="38772"/>
    <lineage>
        <taxon>Eukaryota</taxon>
        <taxon>Metazoa</taxon>
        <taxon>Chordata</taxon>
        <taxon>Craniata</taxon>
        <taxon>Vertebrata</taxon>
        <taxon>Euteleostomi</taxon>
        <taxon>Archelosauria</taxon>
        <taxon>Testudinata</taxon>
        <taxon>Testudines</taxon>
        <taxon>Cryptodira</taxon>
        <taxon>Durocryptodira</taxon>
        <taxon>Testudinoidea</taxon>
        <taxon>Testudinidae</taxon>
        <taxon>Gopherus</taxon>
    </lineage>
</organism>
<feature type="region of interest" description="Disordered" evidence="1">
    <location>
        <begin position="1"/>
        <end position="172"/>
    </location>
</feature>